<keyword evidence="8 13" id="KW-0812">Transmembrane</keyword>
<comment type="similarity">
    <text evidence="3">Belongs to the multi antimicrobial extrusion (MATE) (TC 2.A.66.1) family.</text>
</comment>
<protein>
    <recommendedName>
        <fullName evidence="4">Probable multidrug resistance protein NorM</fullName>
    </recommendedName>
    <alternativeName>
        <fullName evidence="12">Multidrug-efflux transporter</fullName>
    </alternativeName>
</protein>
<evidence type="ECO:0000256" key="3">
    <source>
        <dbReference type="ARBA" id="ARBA00010199"/>
    </source>
</evidence>
<evidence type="ECO:0000256" key="13">
    <source>
        <dbReference type="SAM" id="Phobius"/>
    </source>
</evidence>
<dbReference type="AlphaFoldDB" id="A0AAE3JTU7"/>
<keyword evidence="6" id="KW-0050">Antiport</keyword>
<dbReference type="InterPro" id="IPR002528">
    <property type="entry name" value="MATE_fam"/>
</dbReference>
<dbReference type="InterPro" id="IPR048279">
    <property type="entry name" value="MdtK-like"/>
</dbReference>
<evidence type="ECO:0000256" key="8">
    <source>
        <dbReference type="ARBA" id="ARBA00022692"/>
    </source>
</evidence>
<organism evidence="14 15">
    <name type="scientific">Fusicatenibacter saccharivorans</name>
    <dbReference type="NCBI Taxonomy" id="1150298"/>
    <lineage>
        <taxon>Bacteria</taxon>
        <taxon>Bacillati</taxon>
        <taxon>Bacillota</taxon>
        <taxon>Clostridia</taxon>
        <taxon>Lachnospirales</taxon>
        <taxon>Lachnospiraceae</taxon>
        <taxon>Fusicatenibacter</taxon>
    </lineage>
</organism>
<feature type="transmembrane region" description="Helical" evidence="13">
    <location>
        <begin position="319"/>
        <end position="346"/>
    </location>
</feature>
<feature type="transmembrane region" description="Helical" evidence="13">
    <location>
        <begin position="418"/>
        <end position="438"/>
    </location>
</feature>
<dbReference type="PANTHER" id="PTHR43298:SF2">
    <property type="entry name" value="FMN_FAD EXPORTER YEEO-RELATED"/>
    <property type="match status" value="1"/>
</dbReference>
<evidence type="ECO:0000256" key="5">
    <source>
        <dbReference type="ARBA" id="ARBA00022448"/>
    </source>
</evidence>
<comment type="subcellular location">
    <subcellularLocation>
        <location evidence="2">Cell membrane</location>
        <topology evidence="2">Multi-pass membrane protein</topology>
    </subcellularLocation>
</comment>
<dbReference type="NCBIfam" id="TIGR00797">
    <property type="entry name" value="matE"/>
    <property type="match status" value="1"/>
</dbReference>
<sequence length="452" mass="49111">MSAESKTRMTEGSISRKIILFAIPLFLGNLFQQLYNTADSLIVGNFLGSNALAAVSSSGNLIFLMVGFINGIAMGAGVVIARYYGAKNREDLQKVIHTTVAFGLAAGLALTAIGMYLAPKILVLMGTPSDVLPQSVEYFRTYFAGSLGFVMYNIFVGILQSVGDSRHPLIYLILSSCINVVLDLFFIAGLGMGVGAAALATVISQFTSAILCLIHLMRTKEEYQLHISKIRFDGRVLGEIIRNGVPSGFQNSVISIANVFVQTNINAFGKMAMAGCGSYAKIEGFAFLPVTCFTMALTTFVSQNLGAKQYDRAKKGARFGILCSIIIAELIGAVIYTAAPTLIAAFNSDPEVVHYGVMQARTIALFYFLLAFSHCIAAVLRGSGNASIPMLVMLCVWCLFRVSYITVTVRLIPDIRVIFWAYPLTWSISSAIFLYLFLRGKWVYGFEKGGKR</sequence>
<dbReference type="GO" id="GO:0005886">
    <property type="term" value="C:plasma membrane"/>
    <property type="evidence" value="ECO:0007669"/>
    <property type="project" value="UniProtKB-SubCell"/>
</dbReference>
<evidence type="ECO:0000256" key="7">
    <source>
        <dbReference type="ARBA" id="ARBA00022475"/>
    </source>
</evidence>
<evidence type="ECO:0000256" key="10">
    <source>
        <dbReference type="ARBA" id="ARBA00023065"/>
    </source>
</evidence>
<evidence type="ECO:0000256" key="9">
    <source>
        <dbReference type="ARBA" id="ARBA00022989"/>
    </source>
</evidence>
<evidence type="ECO:0000256" key="2">
    <source>
        <dbReference type="ARBA" id="ARBA00004651"/>
    </source>
</evidence>
<dbReference type="GO" id="GO:0015297">
    <property type="term" value="F:antiporter activity"/>
    <property type="evidence" value="ECO:0007669"/>
    <property type="project" value="UniProtKB-KW"/>
</dbReference>
<evidence type="ECO:0000256" key="1">
    <source>
        <dbReference type="ARBA" id="ARBA00003408"/>
    </source>
</evidence>
<keyword evidence="9 13" id="KW-1133">Transmembrane helix</keyword>
<evidence type="ECO:0000313" key="15">
    <source>
        <dbReference type="Proteomes" id="UP001199915"/>
    </source>
</evidence>
<feature type="transmembrane region" description="Helical" evidence="13">
    <location>
        <begin position="61"/>
        <end position="83"/>
    </location>
</feature>
<feature type="transmembrane region" description="Helical" evidence="13">
    <location>
        <begin position="196"/>
        <end position="216"/>
    </location>
</feature>
<dbReference type="RefSeq" id="WP_173812746.1">
    <property type="nucleotide sequence ID" value="NZ_JAAINI010000004.1"/>
</dbReference>
<feature type="transmembrane region" description="Helical" evidence="13">
    <location>
        <begin position="138"/>
        <end position="159"/>
    </location>
</feature>
<feature type="transmembrane region" description="Helical" evidence="13">
    <location>
        <begin position="391"/>
        <end position="412"/>
    </location>
</feature>
<comment type="function">
    <text evidence="1">Multidrug efflux pump.</text>
</comment>
<feature type="transmembrane region" description="Helical" evidence="13">
    <location>
        <begin position="18"/>
        <end position="35"/>
    </location>
</feature>
<evidence type="ECO:0000256" key="6">
    <source>
        <dbReference type="ARBA" id="ARBA00022449"/>
    </source>
</evidence>
<dbReference type="EMBL" id="JAKNFS010000017">
    <property type="protein sequence ID" value="MCG4766354.1"/>
    <property type="molecule type" value="Genomic_DNA"/>
</dbReference>
<gene>
    <name evidence="14" type="ORF">L0N21_12670</name>
</gene>
<feature type="transmembrane region" description="Helical" evidence="13">
    <location>
        <begin position="358"/>
        <end position="379"/>
    </location>
</feature>
<dbReference type="Pfam" id="PF01554">
    <property type="entry name" value="MatE"/>
    <property type="match status" value="2"/>
</dbReference>
<dbReference type="PIRSF" id="PIRSF006603">
    <property type="entry name" value="DinF"/>
    <property type="match status" value="1"/>
</dbReference>
<name>A0AAE3JTU7_9FIRM</name>
<feature type="transmembrane region" description="Helical" evidence="13">
    <location>
        <begin position="95"/>
        <end position="118"/>
    </location>
</feature>
<accession>A0AAE3JTU7</accession>
<comment type="caution">
    <text evidence="14">The sequence shown here is derived from an EMBL/GenBank/DDBJ whole genome shotgun (WGS) entry which is preliminary data.</text>
</comment>
<keyword evidence="5" id="KW-0813">Transport</keyword>
<dbReference type="GO" id="GO:0042910">
    <property type="term" value="F:xenobiotic transmembrane transporter activity"/>
    <property type="evidence" value="ECO:0007669"/>
    <property type="project" value="InterPro"/>
</dbReference>
<dbReference type="CDD" id="cd13138">
    <property type="entry name" value="MATE_yoeA_like"/>
    <property type="match status" value="1"/>
</dbReference>
<proteinExistence type="inferred from homology"/>
<dbReference type="PANTHER" id="PTHR43298">
    <property type="entry name" value="MULTIDRUG RESISTANCE PROTEIN NORM-RELATED"/>
    <property type="match status" value="1"/>
</dbReference>
<evidence type="ECO:0000256" key="11">
    <source>
        <dbReference type="ARBA" id="ARBA00023136"/>
    </source>
</evidence>
<evidence type="ECO:0000313" key="14">
    <source>
        <dbReference type="EMBL" id="MCG4766354.1"/>
    </source>
</evidence>
<keyword evidence="11 13" id="KW-0472">Membrane</keyword>
<evidence type="ECO:0000256" key="4">
    <source>
        <dbReference type="ARBA" id="ARBA00020268"/>
    </source>
</evidence>
<keyword evidence="10" id="KW-0406">Ion transport</keyword>
<keyword evidence="7" id="KW-1003">Cell membrane</keyword>
<evidence type="ECO:0000256" key="12">
    <source>
        <dbReference type="ARBA" id="ARBA00031636"/>
    </source>
</evidence>
<dbReference type="InterPro" id="IPR050222">
    <property type="entry name" value="MATE_MdtK"/>
</dbReference>
<feature type="transmembrane region" description="Helical" evidence="13">
    <location>
        <begin position="171"/>
        <end position="190"/>
    </location>
</feature>
<reference evidence="14" key="1">
    <citation type="submission" date="2022-01" db="EMBL/GenBank/DDBJ databases">
        <title>Collection of gut derived symbiotic bacterial strains cultured from healthy donors.</title>
        <authorList>
            <person name="Lin H."/>
            <person name="Kohout C."/>
            <person name="Waligurski E."/>
            <person name="Pamer E.G."/>
        </authorList>
    </citation>
    <scope>NUCLEOTIDE SEQUENCE</scope>
    <source>
        <strain evidence="14">DFI.5.49</strain>
    </source>
</reference>
<dbReference type="GO" id="GO:0006811">
    <property type="term" value="P:monoatomic ion transport"/>
    <property type="evidence" value="ECO:0007669"/>
    <property type="project" value="UniProtKB-KW"/>
</dbReference>
<dbReference type="Proteomes" id="UP001199915">
    <property type="component" value="Unassembled WGS sequence"/>
</dbReference>